<dbReference type="Proteomes" id="UP000466396">
    <property type="component" value="Chromosome"/>
</dbReference>
<accession>A0A7I7NMC2</accession>
<organism evidence="2 3">
    <name type="scientific">Mycobacterium lacus</name>
    <dbReference type="NCBI Taxonomy" id="169765"/>
    <lineage>
        <taxon>Bacteria</taxon>
        <taxon>Bacillati</taxon>
        <taxon>Actinomycetota</taxon>
        <taxon>Actinomycetes</taxon>
        <taxon>Mycobacteriales</taxon>
        <taxon>Mycobacteriaceae</taxon>
        <taxon>Mycobacterium</taxon>
    </lineage>
</organism>
<evidence type="ECO:0000313" key="3">
    <source>
        <dbReference type="Proteomes" id="UP000466396"/>
    </source>
</evidence>
<protein>
    <submittedName>
        <fullName evidence="2">Uncharacterized protein</fullName>
    </submittedName>
</protein>
<feature type="compositionally biased region" description="Polar residues" evidence="1">
    <location>
        <begin position="36"/>
        <end position="49"/>
    </location>
</feature>
<dbReference type="EMBL" id="AP022581">
    <property type="protein sequence ID" value="BBX97805.1"/>
    <property type="molecule type" value="Genomic_DNA"/>
</dbReference>
<evidence type="ECO:0000256" key="1">
    <source>
        <dbReference type="SAM" id="MobiDB-lite"/>
    </source>
</evidence>
<name>A0A7I7NMC2_9MYCO</name>
<proteinExistence type="predicted"/>
<feature type="region of interest" description="Disordered" evidence="1">
    <location>
        <begin position="15"/>
        <end position="53"/>
    </location>
</feature>
<reference evidence="2 3" key="1">
    <citation type="journal article" date="2019" name="Emerg. Microbes Infect.">
        <title>Comprehensive subspecies identification of 175 nontuberculous mycobacteria species based on 7547 genomic profiles.</title>
        <authorList>
            <person name="Matsumoto Y."/>
            <person name="Kinjo T."/>
            <person name="Motooka D."/>
            <person name="Nabeya D."/>
            <person name="Jung N."/>
            <person name="Uechi K."/>
            <person name="Horii T."/>
            <person name="Iida T."/>
            <person name="Fujita J."/>
            <person name="Nakamura S."/>
        </authorList>
    </citation>
    <scope>NUCLEOTIDE SEQUENCE [LARGE SCALE GENOMIC DNA]</scope>
    <source>
        <strain evidence="2 3">JCM 15657</strain>
    </source>
</reference>
<gene>
    <name evidence="2" type="ORF">MLAC_30990</name>
</gene>
<evidence type="ECO:0000313" key="2">
    <source>
        <dbReference type="EMBL" id="BBX97805.1"/>
    </source>
</evidence>
<feature type="compositionally biased region" description="Basic and acidic residues" evidence="1">
    <location>
        <begin position="15"/>
        <end position="26"/>
    </location>
</feature>
<dbReference type="AlphaFoldDB" id="A0A7I7NMC2"/>
<dbReference type="KEGG" id="mlj:MLAC_30990"/>
<keyword evidence="3" id="KW-1185">Reference proteome</keyword>
<sequence>MDGRELVPGVGGFSEHLDRVVGDHGTKHVRGPRESSAATAHLQQDTGADNSRGLIPDCRVRVTSVAFHARRRRSLGRHVSGVERQVNGNRVANTFEYAIFCAGTCVDRREAHK</sequence>